<dbReference type="Proteomes" id="UP000792457">
    <property type="component" value="Unassembled WGS sequence"/>
</dbReference>
<comment type="caution">
    <text evidence="2">The sequence shown here is derived from an EMBL/GenBank/DDBJ whole genome shotgun (WGS) entry which is preliminary data.</text>
</comment>
<feature type="region of interest" description="Disordered" evidence="1">
    <location>
        <begin position="287"/>
        <end position="312"/>
    </location>
</feature>
<accession>A0A8K0PAQ4</accession>
<reference evidence="2" key="1">
    <citation type="submission" date="2013-04" db="EMBL/GenBank/DDBJ databases">
        <authorList>
            <person name="Qu J."/>
            <person name="Murali S.C."/>
            <person name="Bandaranaike D."/>
            <person name="Bellair M."/>
            <person name="Blankenburg K."/>
            <person name="Chao H."/>
            <person name="Dinh H."/>
            <person name="Doddapaneni H."/>
            <person name="Downs B."/>
            <person name="Dugan-Rocha S."/>
            <person name="Elkadiri S."/>
            <person name="Gnanaolivu R.D."/>
            <person name="Hernandez B."/>
            <person name="Javaid M."/>
            <person name="Jayaseelan J.C."/>
            <person name="Lee S."/>
            <person name="Li M."/>
            <person name="Ming W."/>
            <person name="Munidasa M."/>
            <person name="Muniz J."/>
            <person name="Nguyen L."/>
            <person name="Ongeri F."/>
            <person name="Osuji N."/>
            <person name="Pu L.-L."/>
            <person name="Puazo M."/>
            <person name="Qu C."/>
            <person name="Quiroz J."/>
            <person name="Raj R."/>
            <person name="Weissenberger G."/>
            <person name="Xin Y."/>
            <person name="Zou X."/>
            <person name="Han Y."/>
            <person name="Richards S."/>
            <person name="Worley K."/>
            <person name="Muzny D."/>
            <person name="Gibbs R."/>
        </authorList>
    </citation>
    <scope>NUCLEOTIDE SEQUENCE</scope>
    <source>
        <strain evidence="2">Sampled in the wild</strain>
    </source>
</reference>
<feature type="compositionally biased region" description="Pro residues" evidence="1">
    <location>
        <begin position="298"/>
        <end position="308"/>
    </location>
</feature>
<reference evidence="2" key="2">
    <citation type="submission" date="2017-10" db="EMBL/GenBank/DDBJ databases">
        <title>Ladona fulva Genome sequencing and assembly.</title>
        <authorList>
            <person name="Murali S."/>
            <person name="Richards S."/>
            <person name="Bandaranaike D."/>
            <person name="Bellair M."/>
            <person name="Blankenburg K."/>
            <person name="Chao H."/>
            <person name="Dinh H."/>
            <person name="Doddapaneni H."/>
            <person name="Dugan-Rocha S."/>
            <person name="Elkadiri S."/>
            <person name="Gnanaolivu R."/>
            <person name="Hernandez B."/>
            <person name="Skinner E."/>
            <person name="Javaid M."/>
            <person name="Lee S."/>
            <person name="Li M."/>
            <person name="Ming W."/>
            <person name="Munidasa M."/>
            <person name="Muniz J."/>
            <person name="Nguyen L."/>
            <person name="Hughes D."/>
            <person name="Osuji N."/>
            <person name="Pu L.-L."/>
            <person name="Puazo M."/>
            <person name="Qu C."/>
            <person name="Quiroz J."/>
            <person name="Raj R."/>
            <person name="Weissenberger G."/>
            <person name="Xin Y."/>
            <person name="Zou X."/>
            <person name="Han Y."/>
            <person name="Worley K."/>
            <person name="Muzny D."/>
            <person name="Gibbs R."/>
        </authorList>
    </citation>
    <scope>NUCLEOTIDE SEQUENCE</scope>
    <source>
        <strain evidence="2">Sampled in the wild</strain>
    </source>
</reference>
<feature type="compositionally biased region" description="Low complexity" evidence="1">
    <location>
        <begin position="287"/>
        <end position="297"/>
    </location>
</feature>
<evidence type="ECO:0000256" key="1">
    <source>
        <dbReference type="SAM" id="MobiDB-lite"/>
    </source>
</evidence>
<keyword evidence="3" id="KW-1185">Reference proteome</keyword>
<proteinExistence type="predicted"/>
<feature type="region of interest" description="Disordered" evidence="1">
    <location>
        <begin position="1"/>
        <end position="55"/>
    </location>
</feature>
<gene>
    <name evidence="2" type="ORF">J437_LFUL015829</name>
</gene>
<sequence>MTAAAAVQSARRAAKTTTAQANITTQNRFSPLSAPAEKEKSGNSTQAAASSNRPPPIQVYGITNVRVFAIDQGNALKTKDFMVQRLGPAAARTEDGFIRGDTCRLSLKTVENHRQAKNFLISQSIAYSTWAQRKDKLTSFIISGLSSATTEDEILQDLDALGTPVKKVRQLRMKSEDKVALFSFATPCTPEWPMGRILKLQMLAYCHISIRLFHHDAPQMCHRCSRFGHSSAHCHAVPRCLRSAGLHPISECKLTKEDTPTCCNCGGQHAAVSRSCIHWKQARSRRAAPTPASTAPPASLPRPQPLPPKKTAWGGAALQFVPTQIPRSAPPWRLAAKIQQTSTYRSSTISPQEFPDLLRPQPLNQETSAALKIPLRQRRCSTADTTAESSPIASSHHIIIETMERMMRVFQETIAAQLAKFRTMIQNLSAINGS</sequence>
<evidence type="ECO:0000313" key="3">
    <source>
        <dbReference type="Proteomes" id="UP000792457"/>
    </source>
</evidence>
<dbReference type="OrthoDB" id="6379801at2759"/>
<evidence type="ECO:0008006" key="4">
    <source>
        <dbReference type="Google" id="ProtNLM"/>
    </source>
</evidence>
<feature type="compositionally biased region" description="Low complexity" evidence="1">
    <location>
        <begin position="1"/>
        <end position="27"/>
    </location>
</feature>
<feature type="compositionally biased region" description="Polar residues" evidence="1">
    <location>
        <begin position="42"/>
        <end position="52"/>
    </location>
</feature>
<dbReference type="EMBL" id="KZ309072">
    <property type="protein sequence ID" value="KAG8236764.1"/>
    <property type="molecule type" value="Genomic_DNA"/>
</dbReference>
<protein>
    <recommendedName>
        <fullName evidence="4">Gag-like protein</fullName>
    </recommendedName>
</protein>
<evidence type="ECO:0000313" key="2">
    <source>
        <dbReference type="EMBL" id="KAG8236764.1"/>
    </source>
</evidence>
<name>A0A8K0PAQ4_LADFU</name>
<organism evidence="2 3">
    <name type="scientific">Ladona fulva</name>
    <name type="common">Scarce chaser dragonfly</name>
    <name type="synonym">Libellula fulva</name>
    <dbReference type="NCBI Taxonomy" id="123851"/>
    <lineage>
        <taxon>Eukaryota</taxon>
        <taxon>Metazoa</taxon>
        <taxon>Ecdysozoa</taxon>
        <taxon>Arthropoda</taxon>
        <taxon>Hexapoda</taxon>
        <taxon>Insecta</taxon>
        <taxon>Pterygota</taxon>
        <taxon>Palaeoptera</taxon>
        <taxon>Odonata</taxon>
        <taxon>Epiprocta</taxon>
        <taxon>Anisoptera</taxon>
        <taxon>Libelluloidea</taxon>
        <taxon>Libellulidae</taxon>
        <taxon>Ladona</taxon>
    </lineage>
</organism>
<dbReference type="AlphaFoldDB" id="A0A8K0PAQ4"/>